<feature type="compositionally biased region" description="Basic and acidic residues" evidence="1">
    <location>
        <begin position="252"/>
        <end position="264"/>
    </location>
</feature>
<dbReference type="InterPro" id="IPR036128">
    <property type="entry name" value="Plus3-like_sf"/>
</dbReference>
<evidence type="ECO:0000313" key="2">
    <source>
        <dbReference type="EMBL" id="ELA42312.1"/>
    </source>
</evidence>
<keyword evidence="3" id="KW-1185">Reference proteome</keyword>
<gene>
    <name evidence="2" type="ORF">VICG_00712</name>
</gene>
<evidence type="ECO:0000313" key="3">
    <source>
        <dbReference type="Proteomes" id="UP000011082"/>
    </source>
</evidence>
<reference evidence="3" key="1">
    <citation type="submission" date="2011-05" db="EMBL/GenBank/DDBJ databases">
        <title>The genome sequence of Vittaforma corneae strain ATCC 50505.</title>
        <authorList>
            <consortium name="The Broad Institute Genome Sequencing Platform"/>
            <person name="Cuomo C."/>
            <person name="Didier E."/>
            <person name="Bowers L."/>
            <person name="Young S.K."/>
            <person name="Zeng Q."/>
            <person name="Gargeya S."/>
            <person name="Fitzgerald M."/>
            <person name="Haas B."/>
            <person name="Abouelleil A."/>
            <person name="Alvarado L."/>
            <person name="Arachchi H.M."/>
            <person name="Berlin A."/>
            <person name="Chapman S.B."/>
            <person name="Gearin G."/>
            <person name="Goldberg J."/>
            <person name="Griggs A."/>
            <person name="Gujja S."/>
            <person name="Hansen M."/>
            <person name="Heiman D."/>
            <person name="Howarth C."/>
            <person name="Larimer J."/>
            <person name="Lui A."/>
            <person name="MacDonald P.J.P."/>
            <person name="McCowen C."/>
            <person name="Montmayeur A."/>
            <person name="Murphy C."/>
            <person name="Neiman D."/>
            <person name="Pearson M."/>
            <person name="Priest M."/>
            <person name="Roberts A."/>
            <person name="Saif S."/>
            <person name="Shea T."/>
            <person name="Sisk P."/>
            <person name="Stolte C."/>
            <person name="Sykes S."/>
            <person name="Wortman J."/>
            <person name="Nusbaum C."/>
            <person name="Birren B."/>
        </authorList>
    </citation>
    <scope>NUCLEOTIDE SEQUENCE [LARGE SCALE GENOMIC DNA]</scope>
    <source>
        <strain evidence="3">ATCC 50505</strain>
    </source>
</reference>
<protein>
    <recommendedName>
        <fullName evidence="4">Plus3 domain-containing protein</fullName>
    </recommendedName>
</protein>
<dbReference type="RefSeq" id="XP_007604163.1">
    <property type="nucleotide sequence ID" value="XM_007604101.1"/>
</dbReference>
<dbReference type="AlphaFoldDB" id="L2GPR7"/>
<proteinExistence type="predicted"/>
<dbReference type="STRING" id="993615.L2GPR7"/>
<evidence type="ECO:0000256" key="1">
    <source>
        <dbReference type="SAM" id="MobiDB-lite"/>
    </source>
</evidence>
<feature type="compositionally biased region" description="Basic and acidic residues" evidence="1">
    <location>
        <begin position="223"/>
        <end position="236"/>
    </location>
</feature>
<dbReference type="VEuPathDB" id="MicrosporidiaDB:VICG_00712"/>
<sequence>MKSYDELLEAGELFADEDDKKRILSLPELQREKILHDRFKKINDSQLSCVLKELDRQDIPKEPRHTPKFEECDFILPRDMIINNIFKPFIGILKGCFVRAMINKKYVICKIMATRSIEPYKLLSKTSQMCTVGFDVDNGKKIVEGLQANVISSSAMTVEEFENFLSDFSIESFDDLKKKYKKVQHEFSRSLTDVEVNKTIENKLRDNPKKQTNTEKKIGIIAKRDDAMQSKDKEKAMFYQKQLEKIEDEEREERKRKMQEDSEKRRKARI</sequence>
<dbReference type="OrthoDB" id="166375at2759"/>
<evidence type="ECO:0008006" key="4">
    <source>
        <dbReference type="Google" id="ProtNLM"/>
    </source>
</evidence>
<dbReference type="HOGENOM" id="CLU_078876_0_0_1"/>
<name>L2GPR7_VITCO</name>
<accession>L2GPR7</accession>
<dbReference type="Proteomes" id="UP000011082">
    <property type="component" value="Unassembled WGS sequence"/>
</dbReference>
<feature type="region of interest" description="Disordered" evidence="1">
    <location>
        <begin position="223"/>
        <end position="270"/>
    </location>
</feature>
<dbReference type="InParanoid" id="L2GPR7"/>
<dbReference type="Gene3D" id="3.90.70.200">
    <property type="entry name" value="Plus-3 domain"/>
    <property type="match status" value="1"/>
</dbReference>
<dbReference type="SUPFAM" id="SSF159042">
    <property type="entry name" value="Plus3-like"/>
    <property type="match status" value="1"/>
</dbReference>
<organism evidence="2 3">
    <name type="scientific">Vittaforma corneae (strain ATCC 50505)</name>
    <name type="common">Microsporidian parasite</name>
    <name type="synonym">Nosema corneum</name>
    <dbReference type="NCBI Taxonomy" id="993615"/>
    <lineage>
        <taxon>Eukaryota</taxon>
        <taxon>Fungi</taxon>
        <taxon>Fungi incertae sedis</taxon>
        <taxon>Microsporidia</taxon>
        <taxon>Nosematidae</taxon>
        <taxon>Vittaforma</taxon>
    </lineage>
</organism>
<dbReference type="GO" id="GO:0003677">
    <property type="term" value="F:DNA binding"/>
    <property type="evidence" value="ECO:0007669"/>
    <property type="project" value="InterPro"/>
</dbReference>
<dbReference type="OMA" id="MEHRIDE"/>
<dbReference type="GeneID" id="19881428"/>
<dbReference type="EMBL" id="JH370133">
    <property type="protein sequence ID" value="ELA42312.1"/>
    <property type="molecule type" value="Genomic_DNA"/>
</dbReference>